<dbReference type="Proteomes" id="UP001460270">
    <property type="component" value="Unassembled WGS sequence"/>
</dbReference>
<dbReference type="EMBL" id="JBBPFD010000007">
    <property type="protein sequence ID" value="KAK7919229.1"/>
    <property type="molecule type" value="Genomic_DNA"/>
</dbReference>
<dbReference type="PANTHER" id="PTHR10462:SF33">
    <property type="entry name" value="ALPHA-1,3-GALACTOSYLTRANSFERASE 2"/>
    <property type="match status" value="1"/>
</dbReference>
<feature type="binding site" evidence="6">
    <location>
        <position position="281"/>
    </location>
    <ligand>
        <name>an alpha-L-fucosyl-(1-&gt;2)-beta-D-galactosyl derivative</name>
        <dbReference type="ChEBI" id="CHEBI:140327"/>
    </ligand>
</feature>
<feature type="transmembrane region" description="Helical" evidence="8">
    <location>
        <begin position="55"/>
        <end position="74"/>
    </location>
</feature>
<dbReference type="Pfam" id="PF03414">
    <property type="entry name" value="Glyco_transf_6"/>
    <property type="match status" value="2"/>
</dbReference>
<name>A0AAW0PBD2_9GOBI</name>
<keyword evidence="8" id="KW-1133">Transmembrane helix</keyword>
<dbReference type="GO" id="GO:0016020">
    <property type="term" value="C:membrane"/>
    <property type="evidence" value="ECO:0007669"/>
    <property type="project" value="UniProtKB-SubCell"/>
</dbReference>
<gene>
    <name evidence="9" type="ORF">WMY93_010513</name>
</gene>
<dbReference type="GO" id="GO:0005975">
    <property type="term" value="P:carbohydrate metabolic process"/>
    <property type="evidence" value="ECO:0007669"/>
    <property type="project" value="InterPro"/>
</dbReference>
<dbReference type="GO" id="GO:0005794">
    <property type="term" value="C:Golgi apparatus"/>
    <property type="evidence" value="ECO:0007669"/>
    <property type="project" value="TreeGrafter"/>
</dbReference>
<dbReference type="GO" id="GO:0016758">
    <property type="term" value="F:hexosyltransferase activity"/>
    <property type="evidence" value="ECO:0007669"/>
    <property type="project" value="InterPro"/>
</dbReference>
<evidence type="ECO:0000256" key="4">
    <source>
        <dbReference type="ARBA" id="ARBA00022679"/>
    </source>
</evidence>
<comment type="caution">
    <text evidence="9">The sequence shown here is derived from an EMBL/GenBank/DDBJ whole genome shotgun (WGS) entry which is preliminary data.</text>
</comment>
<dbReference type="InterPro" id="IPR029044">
    <property type="entry name" value="Nucleotide-diphossugar_trans"/>
</dbReference>
<evidence type="ECO:0000256" key="8">
    <source>
        <dbReference type="SAM" id="Phobius"/>
    </source>
</evidence>
<dbReference type="GO" id="GO:0031982">
    <property type="term" value="C:vesicle"/>
    <property type="evidence" value="ECO:0007669"/>
    <property type="project" value="TreeGrafter"/>
</dbReference>
<evidence type="ECO:0000256" key="3">
    <source>
        <dbReference type="ARBA" id="ARBA00022676"/>
    </source>
</evidence>
<feature type="binding site" evidence="6">
    <location>
        <position position="258"/>
    </location>
    <ligand>
        <name>an alpha-L-fucosyl-(1-&gt;2)-beta-D-galactosyl derivative</name>
        <dbReference type="ChEBI" id="CHEBI:140327"/>
    </ligand>
</feature>
<feature type="active site" description="Nucleophile" evidence="5">
    <location>
        <position position="258"/>
    </location>
</feature>
<evidence type="ECO:0000256" key="7">
    <source>
        <dbReference type="PIRSR" id="PIRSR605076-3"/>
    </source>
</evidence>
<dbReference type="GO" id="GO:0046872">
    <property type="term" value="F:metal ion binding"/>
    <property type="evidence" value="ECO:0007669"/>
    <property type="project" value="UniProtKB-KW"/>
</dbReference>
<feature type="binding site" evidence="7">
    <location>
        <position position="191"/>
    </location>
    <ligand>
        <name>Mn(2+)</name>
        <dbReference type="ChEBI" id="CHEBI:29035"/>
    </ligand>
</feature>
<comment type="subcellular location">
    <subcellularLocation>
        <location evidence="1">Membrane</location>
        <topology evidence="1">Single-pass type II membrane protein</topology>
    </subcellularLocation>
</comment>
<keyword evidence="8" id="KW-0812">Transmembrane</keyword>
<evidence type="ECO:0000256" key="2">
    <source>
        <dbReference type="ARBA" id="ARBA00010413"/>
    </source>
</evidence>
<evidence type="ECO:0000256" key="1">
    <source>
        <dbReference type="ARBA" id="ARBA00004606"/>
    </source>
</evidence>
<proteinExistence type="inferred from homology"/>
<sequence length="314" mass="36696">MSESLSQRQRFGAWPGAKALTPDASAEQSSFRTEQTLIQLVLGFEDDVTMRKLHVLKLCAVLTLCCFVFFFNNFKSIYFGRSKPSRVQAVNMSSLDARLNFSYLEAYLKSFIISAEKHLMIGLPVTYYIFTDTPEEVPDFVLGPERTMKVLYAPRHDRWQDISMMRMKTLSKIIESEISYKFPYVFCLDVDSVFQGRFGSEALSESVTSKAFMKTGDYYYHAALFGGTWQNVKSLVDFCYDGIIEDKRNNVEALWHDESHLNKFFWLHKPTKLLSPEYSWDVISLLNRPEIRVNRMTWAKKRYDVLRMSRRKRI</sequence>
<reference evidence="10" key="1">
    <citation type="submission" date="2024-04" db="EMBL/GenBank/DDBJ databases">
        <title>Salinicola lusitanus LLJ914,a marine bacterium isolated from the Okinawa Trough.</title>
        <authorList>
            <person name="Li J."/>
        </authorList>
    </citation>
    <scope>NUCLEOTIDE SEQUENCE [LARGE SCALE GENOMIC DNA]</scope>
</reference>
<protein>
    <recommendedName>
        <fullName evidence="11">Alpha 1,3-galactosyltransferase 2</fullName>
    </recommendedName>
</protein>
<keyword evidence="4" id="KW-0808">Transferase</keyword>
<keyword evidence="7" id="KW-0479">Metal-binding</keyword>
<keyword evidence="7" id="KW-0464">Manganese</keyword>
<evidence type="ECO:0000256" key="5">
    <source>
        <dbReference type="PIRSR" id="PIRSR605076-1"/>
    </source>
</evidence>
<evidence type="ECO:0000313" key="9">
    <source>
        <dbReference type="EMBL" id="KAK7919229.1"/>
    </source>
</evidence>
<dbReference type="PANTHER" id="PTHR10462">
    <property type="entry name" value="GLYCOSYLTRANSFERASE-RELATED"/>
    <property type="match status" value="1"/>
</dbReference>
<dbReference type="AlphaFoldDB" id="A0AAW0PBD2"/>
<accession>A0AAW0PBD2</accession>
<organism evidence="9 10">
    <name type="scientific">Mugilogobius chulae</name>
    <name type="common">yellowstripe goby</name>
    <dbReference type="NCBI Taxonomy" id="88201"/>
    <lineage>
        <taxon>Eukaryota</taxon>
        <taxon>Metazoa</taxon>
        <taxon>Chordata</taxon>
        <taxon>Craniata</taxon>
        <taxon>Vertebrata</taxon>
        <taxon>Euteleostomi</taxon>
        <taxon>Actinopterygii</taxon>
        <taxon>Neopterygii</taxon>
        <taxon>Teleostei</taxon>
        <taxon>Neoteleostei</taxon>
        <taxon>Acanthomorphata</taxon>
        <taxon>Gobiaria</taxon>
        <taxon>Gobiiformes</taxon>
        <taxon>Gobioidei</taxon>
        <taxon>Gobiidae</taxon>
        <taxon>Gobionellinae</taxon>
        <taxon>Mugilogobius</taxon>
    </lineage>
</organism>
<dbReference type="SUPFAM" id="SSF53448">
    <property type="entry name" value="Nucleotide-diphospho-sugar transferases"/>
    <property type="match status" value="1"/>
</dbReference>
<dbReference type="Gene3D" id="3.90.550.10">
    <property type="entry name" value="Spore Coat Polysaccharide Biosynthesis Protein SpsA, Chain A"/>
    <property type="match status" value="2"/>
</dbReference>
<evidence type="ECO:0000313" key="10">
    <source>
        <dbReference type="Proteomes" id="UP001460270"/>
    </source>
</evidence>
<comment type="cofactor">
    <cofactor evidence="7">
        <name>Mn(2+)</name>
        <dbReference type="ChEBI" id="CHEBI:29035"/>
    </cofactor>
    <text evidence="7">Binds 1 Mn(2+) ion per subunit.</text>
</comment>
<keyword evidence="3" id="KW-0328">Glycosyltransferase</keyword>
<comment type="similarity">
    <text evidence="2">Belongs to the glycosyltransferase 6 family.</text>
</comment>
<keyword evidence="8" id="KW-0472">Membrane</keyword>
<dbReference type="InterPro" id="IPR005076">
    <property type="entry name" value="Glyco_trans_6"/>
</dbReference>
<feature type="binding site" evidence="7">
    <location>
        <position position="189"/>
    </location>
    <ligand>
        <name>Mn(2+)</name>
        <dbReference type="ChEBI" id="CHEBI:29035"/>
    </ligand>
</feature>
<keyword evidence="10" id="KW-1185">Reference proteome</keyword>
<feature type="binding site" evidence="6">
    <location>
        <begin position="189"/>
        <end position="191"/>
    </location>
    <ligand>
        <name>UDP-N-acetyl-alpha-D-galactosamine</name>
        <dbReference type="ChEBI" id="CHEBI:67138"/>
    </ligand>
</feature>
<evidence type="ECO:0000256" key="6">
    <source>
        <dbReference type="PIRSR" id="PIRSR605076-2"/>
    </source>
</evidence>
<evidence type="ECO:0008006" key="11">
    <source>
        <dbReference type="Google" id="ProtNLM"/>
    </source>
</evidence>
<feature type="binding site" evidence="6">
    <location>
        <position position="103"/>
    </location>
    <ligand>
        <name>UDP-N-acetyl-alpha-D-galactosamine</name>
        <dbReference type="ChEBI" id="CHEBI:67138"/>
    </ligand>
</feature>